<accession>A0ABN7X214</accession>
<feature type="non-terminal residue" evidence="1">
    <location>
        <position position="1"/>
    </location>
</feature>
<gene>
    <name evidence="1" type="ORF">GMARGA_LOCUS37752</name>
</gene>
<organism evidence="1 2">
    <name type="scientific">Gigaspora margarita</name>
    <dbReference type="NCBI Taxonomy" id="4874"/>
    <lineage>
        <taxon>Eukaryota</taxon>
        <taxon>Fungi</taxon>
        <taxon>Fungi incertae sedis</taxon>
        <taxon>Mucoromycota</taxon>
        <taxon>Glomeromycotina</taxon>
        <taxon>Glomeromycetes</taxon>
        <taxon>Diversisporales</taxon>
        <taxon>Gigasporaceae</taxon>
        <taxon>Gigaspora</taxon>
    </lineage>
</organism>
<reference evidence="1 2" key="1">
    <citation type="submission" date="2021-06" db="EMBL/GenBank/DDBJ databases">
        <authorList>
            <person name="Kallberg Y."/>
            <person name="Tangrot J."/>
            <person name="Rosling A."/>
        </authorList>
    </citation>
    <scope>NUCLEOTIDE SEQUENCE [LARGE SCALE GENOMIC DNA]</scope>
    <source>
        <strain evidence="1 2">120-4 pot B 10/14</strain>
    </source>
</reference>
<dbReference type="Proteomes" id="UP000789901">
    <property type="component" value="Unassembled WGS sequence"/>
</dbReference>
<evidence type="ECO:0000313" key="1">
    <source>
        <dbReference type="EMBL" id="CAG8845640.1"/>
    </source>
</evidence>
<evidence type="ECO:0000313" key="2">
    <source>
        <dbReference type="Proteomes" id="UP000789901"/>
    </source>
</evidence>
<dbReference type="EMBL" id="CAJVQB010080367">
    <property type="protein sequence ID" value="CAG8845640.1"/>
    <property type="molecule type" value="Genomic_DNA"/>
</dbReference>
<keyword evidence="2" id="KW-1185">Reference proteome</keyword>
<name>A0ABN7X214_GIGMA</name>
<comment type="caution">
    <text evidence="1">The sequence shown here is derived from an EMBL/GenBank/DDBJ whole genome shotgun (WGS) entry which is preliminary data.</text>
</comment>
<feature type="non-terminal residue" evidence="1">
    <location>
        <position position="89"/>
    </location>
</feature>
<sequence length="89" mass="10196">TTDEKYENEEISLIWRSLAVPVTISTTKKVYKKEIYIVKYGGKKNAHSNNIQAKNKAKRPLQLTKVNINAVNKNQKILEEMTTNSSDKD</sequence>
<proteinExistence type="predicted"/>
<protein>
    <submittedName>
        <fullName evidence="1">11299_t:CDS:1</fullName>
    </submittedName>
</protein>